<organism evidence="2 3">
    <name type="scientific">Dermatophagoides pteronyssinus</name>
    <name type="common">European house dust mite</name>
    <dbReference type="NCBI Taxonomy" id="6956"/>
    <lineage>
        <taxon>Eukaryota</taxon>
        <taxon>Metazoa</taxon>
        <taxon>Ecdysozoa</taxon>
        <taxon>Arthropoda</taxon>
        <taxon>Chelicerata</taxon>
        <taxon>Arachnida</taxon>
        <taxon>Acari</taxon>
        <taxon>Acariformes</taxon>
        <taxon>Sarcoptiformes</taxon>
        <taxon>Astigmata</taxon>
        <taxon>Psoroptidia</taxon>
        <taxon>Analgoidea</taxon>
        <taxon>Pyroglyphidae</taxon>
        <taxon>Dermatophagoidinae</taxon>
        <taxon>Dermatophagoides</taxon>
    </lineage>
</organism>
<feature type="domain" description="Protein Lines C-terminal" evidence="1">
    <location>
        <begin position="364"/>
        <end position="395"/>
    </location>
</feature>
<evidence type="ECO:0000313" key="2">
    <source>
        <dbReference type="EMBL" id="KAH9427073.1"/>
    </source>
</evidence>
<dbReference type="EMBL" id="NJHN03000001">
    <property type="protein sequence ID" value="KAH9427073.1"/>
    <property type="molecule type" value="Genomic_DNA"/>
</dbReference>
<evidence type="ECO:0000259" key="1">
    <source>
        <dbReference type="Pfam" id="PF14695"/>
    </source>
</evidence>
<reference evidence="2 3" key="2">
    <citation type="journal article" date="2022" name="Mol. Biol. Evol.">
        <title>Comparative Genomics Reveals Insights into the Divergent Evolution of Astigmatic Mites and Household Pest Adaptations.</title>
        <authorList>
            <person name="Xiong Q."/>
            <person name="Wan A.T."/>
            <person name="Liu X."/>
            <person name="Fung C.S."/>
            <person name="Xiao X."/>
            <person name="Malainual N."/>
            <person name="Hou J."/>
            <person name="Wang L."/>
            <person name="Wang M."/>
            <person name="Yang K.Y."/>
            <person name="Cui Y."/>
            <person name="Leung E.L."/>
            <person name="Nong W."/>
            <person name="Shin S.K."/>
            <person name="Au S.W."/>
            <person name="Jeong K.Y."/>
            <person name="Chew F.T."/>
            <person name="Hui J.H."/>
            <person name="Leung T.F."/>
            <person name="Tungtrongchitr A."/>
            <person name="Zhong N."/>
            <person name="Liu Z."/>
            <person name="Tsui S.K."/>
        </authorList>
    </citation>
    <scope>NUCLEOTIDE SEQUENCE [LARGE SCALE GENOMIC DNA]</scope>
    <source>
        <strain evidence="2">Derp</strain>
    </source>
</reference>
<dbReference type="InterPro" id="IPR029415">
    <property type="entry name" value="Lines_C"/>
</dbReference>
<proteinExistence type="predicted"/>
<gene>
    <name evidence="2" type="ORF">DERP_014332</name>
</gene>
<keyword evidence="3" id="KW-1185">Reference proteome</keyword>
<dbReference type="Proteomes" id="UP000887458">
    <property type="component" value="Unassembled WGS sequence"/>
</dbReference>
<reference evidence="2 3" key="1">
    <citation type="journal article" date="2018" name="J. Allergy Clin. Immunol.">
        <title>High-quality assembly of Dermatophagoides pteronyssinus genome and transcriptome reveals a wide range of novel allergens.</title>
        <authorList>
            <person name="Liu X.Y."/>
            <person name="Yang K.Y."/>
            <person name="Wang M.Q."/>
            <person name="Kwok J.S."/>
            <person name="Zeng X."/>
            <person name="Yang Z."/>
            <person name="Xiao X.J."/>
            <person name="Lau C.P."/>
            <person name="Li Y."/>
            <person name="Huang Z.M."/>
            <person name="Ba J.G."/>
            <person name="Yim A.K."/>
            <person name="Ouyang C.Y."/>
            <person name="Ngai S.M."/>
            <person name="Chan T.F."/>
            <person name="Leung E.L."/>
            <person name="Liu L."/>
            <person name="Liu Z.G."/>
            <person name="Tsui S.K."/>
        </authorList>
    </citation>
    <scope>NUCLEOTIDE SEQUENCE [LARGE SCALE GENOMIC DNA]</scope>
    <source>
        <strain evidence="2">Derp</strain>
    </source>
</reference>
<dbReference type="Pfam" id="PF14695">
    <property type="entry name" value="LINES_C"/>
    <property type="match status" value="1"/>
</dbReference>
<accession>A0ABQ8JWT7</accession>
<name>A0ABQ8JWT7_DERPT</name>
<comment type="caution">
    <text evidence="2">The sequence shown here is derived from an EMBL/GenBank/DDBJ whole genome shotgun (WGS) entry which is preliminary data.</text>
</comment>
<evidence type="ECO:0000313" key="3">
    <source>
        <dbReference type="Proteomes" id="UP000887458"/>
    </source>
</evidence>
<protein>
    <recommendedName>
        <fullName evidence="1">Protein Lines C-terminal domain-containing protein</fullName>
    </recommendedName>
</protein>
<sequence>MRKLLSITNEEFEKIWIELLCQTNISSLLNPIVYHEILFKLLNTVFDNDDDEEFDGKEIIHKILITKLNNQSYLWKSFHHSIELVDENQCLCYSVKCLMKIIETIFIHPKQNDDYQILDQQLESILELYYHNVDRRCFAYELLKFSSFIVTNNYNQHIPRVIDRLKNHWIHSNLLLISYRKFFSQAHDFAGNILILPPSSSSSLDLEFHYDCPLIRCYILLVLKILSIQDSDKQECYRFLFNHLNLLKSRIENIDLQNENFPIKWLIEIFITEDSELFEMFNHILLLYSTTKINDHNESEFLIHKLFEHFITKSIYNDSSVILDMLLTDQETASIVLQFLIAYLRILSFHRKQFPLQLFSSIVQMFKELEQKIQKLYEKNLFPYNPKPLLRLLNNI</sequence>